<feature type="transmembrane region" description="Helical" evidence="8">
    <location>
        <begin position="91"/>
        <end position="115"/>
    </location>
</feature>
<comment type="similarity">
    <text evidence="2">Belongs to the polysaccharide synthase family.</text>
</comment>
<reference evidence="9 10" key="1">
    <citation type="submission" date="2020-11" db="EMBL/GenBank/DDBJ databases">
        <title>A novel isolate from a Black sea contaminated sediment with potential to produce alkanes: Plantactinospora alkalitolerans sp. nov.</title>
        <authorList>
            <person name="Carro L."/>
            <person name="Veyisoglu A."/>
            <person name="Guven K."/>
            <person name="Schumann P."/>
            <person name="Klenk H.-P."/>
            <person name="Sahin N."/>
        </authorList>
    </citation>
    <scope>NUCLEOTIDE SEQUENCE [LARGE SCALE GENOMIC DNA]</scope>
    <source>
        <strain evidence="9 10">S1510</strain>
    </source>
</reference>
<feature type="transmembrane region" description="Helical" evidence="8">
    <location>
        <begin position="63"/>
        <end position="85"/>
    </location>
</feature>
<comment type="subcellular location">
    <subcellularLocation>
        <location evidence="1">Cell membrane</location>
        <topology evidence="1">Multi-pass membrane protein</topology>
    </subcellularLocation>
</comment>
<evidence type="ECO:0000256" key="8">
    <source>
        <dbReference type="SAM" id="Phobius"/>
    </source>
</evidence>
<name>A0ABS0GXV9_9ACTN</name>
<feature type="transmembrane region" description="Helical" evidence="8">
    <location>
        <begin position="432"/>
        <end position="454"/>
    </location>
</feature>
<dbReference type="Pfam" id="PF13440">
    <property type="entry name" value="Polysacc_synt_3"/>
    <property type="match status" value="1"/>
</dbReference>
<feature type="transmembrane region" description="Helical" evidence="8">
    <location>
        <begin position="159"/>
        <end position="178"/>
    </location>
</feature>
<comment type="caution">
    <text evidence="9">The sequence shown here is derived from an EMBL/GenBank/DDBJ whole genome shotgun (WGS) entry which is preliminary data.</text>
</comment>
<evidence type="ECO:0000256" key="5">
    <source>
        <dbReference type="ARBA" id="ARBA00022989"/>
    </source>
</evidence>
<evidence type="ECO:0000256" key="6">
    <source>
        <dbReference type="ARBA" id="ARBA00023136"/>
    </source>
</evidence>
<accession>A0ABS0GXV9</accession>
<feature type="transmembrane region" description="Helical" evidence="8">
    <location>
        <begin position="198"/>
        <end position="219"/>
    </location>
</feature>
<keyword evidence="3" id="KW-1003">Cell membrane</keyword>
<feature type="transmembrane region" description="Helical" evidence="8">
    <location>
        <begin position="370"/>
        <end position="389"/>
    </location>
</feature>
<evidence type="ECO:0000256" key="7">
    <source>
        <dbReference type="SAM" id="MobiDB-lite"/>
    </source>
</evidence>
<evidence type="ECO:0000256" key="3">
    <source>
        <dbReference type="ARBA" id="ARBA00022475"/>
    </source>
</evidence>
<feature type="transmembrane region" description="Helical" evidence="8">
    <location>
        <begin position="225"/>
        <end position="243"/>
    </location>
</feature>
<evidence type="ECO:0000256" key="1">
    <source>
        <dbReference type="ARBA" id="ARBA00004651"/>
    </source>
</evidence>
<dbReference type="InterPro" id="IPR050833">
    <property type="entry name" value="Poly_Biosynth_Transport"/>
</dbReference>
<evidence type="ECO:0000313" key="9">
    <source>
        <dbReference type="EMBL" id="MBF9131038.1"/>
    </source>
</evidence>
<dbReference type="PANTHER" id="PTHR30250">
    <property type="entry name" value="PST FAMILY PREDICTED COLANIC ACID TRANSPORTER"/>
    <property type="match status" value="1"/>
</dbReference>
<feature type="compositionally biased region" description="Low complexity" evidence="7">
    <location>
        <begin position="26"/>
        <end position="42"/>
    </location>
</feature>
<feature type="transmembrane region" description="Helical" evidence="8">
    <location>
        <begin position="493"/>
        <end position="517"/>
    </location>
</feature>
<protein>
    <submittedName>
        <fullName evidence="9">Lipopolysaccharide biosynthesis protein</fullName>
    </submittedName>
</protein>
<keyword evidence="10" id="KW-1185">Reference proteome</keyword>
<organism evidence="9 10">
    <name type="scientific">Plantactinospora alkalitolerans</name>
    <dbReference type="NCBI Taxonomy" id="2789879"/>
    <lineage>
        <taxon>Bacteria</taxon>
        <taxon>Bacillati</taxon>
        <taxon>Actinomycetota</taxon>
        <taxon>Actinomycetes</taxon>
        <taxon>Micromonosporales</taxon>
        <taxon>Micromonosporaceae</taxon>
        <taxon>Plantactinospora</taxon>
    </lineage>
</organism>
<proteinExistence type="inferred from homology"/>
<feature type="region of interest" description="Disordered" evidence="7">
    <location>
        <begin position="24"/>
        <end position="51"/>
    </location>
</feature>
<keyword evidence="4 8" id="KW-0812">Transmembrane</keyword>
<dbReference type="EMBL" id="JADPUN010000177">
    <property type="protein sequence ID" value="MBF9131038.1"/>
    <property type="molecule type" value="Genomic_DNA"/>
</dbReference>
<keyword evidence="6 8" id="KW-0472">Membrane</keyword>
<dbReference type="RefSeq" id="WP_196202596.1">
    <property type="nucleotide sequence ID" value="NZ_JADPUN010000177.1"/>
</dbReference>
<feature type="transmembrane region" description="Helical" evidence="8">
    <location>
        <begin position="338"/>
        <end position="358"/>
    </location>
</feature>
<evidence type="ECO:0000313" key="10">
    <source>
        <dbReference type="Proteomes" id="UP000638560"/>
    </source>
</evidence>
<feature type="transmembrane region" description="Helical" evidence="8">
    <location>
        <begin position="127"/>
        <end position="153"/>
    </location>
</feature>
<dbReference type="CDD" id="cd13127">
    <property type="entry name" value="MATE_tuaB_like"/>
    <property type="match status" value="1"/>
</dbReference>
<gene>
    <name evidence="9" type="ORF">I0C86_19045</name>
</gene>
<sequence length="544" mass="56157">MTERHIPSGAYESPAVGAVATDPTQVSTDAAQTSTDAAQVSTDAERTRSGGTGGLRSAIGWSYVLTAGRIGSSILVTFLLARLLGPSDFGLVAMATVFITVAQTLIQQGLVSAIVQRDKLTPEHLDGAFVVLVLAGVVIGGLTAAASPLWALANRAPELTMICVALSPLVLLQGLSIVPEAVLRRELQFRAVAIRTLLASLLSGAVGVGLALAGAGIWALVAQQLVNAAVGLVVLWTVCPWRPSRRPRLSGIRDLLVFSAHSANAGLGLMLSSKADVIFTGLFFGPVATGIYRLAARLPDMLVDVTIRSLQQVALPSLSRLQRDRAALAAHLGQLQHLGAVAGLPVLGVLAATAHPLVTLLGPQWAGTEVPLRLLCLFGAANVYGVLLGPALQAIGQPGKLAAILWTRGVLGVATLAAVGTLLTGYSDVAEATAVALAGIVMQVTVTALAVWVTVRRAAQASIAGFLVPTLPAVLAATAAALVPLAYDWIGLSVGPVVGLLVLGGTASLVAGVLLWLTDARLRRLVLTRLPDRLRDRIPGRRQA</sequence>
<dbReference type="Proteomes" id="UP000638560">
    <property type="component" value="Unassembled WGS sequence"/>
</dbReference>
<evidence type="ECO:0000256" key="2">
    <source>
        <dbReference type="ARBA" id="ARBA00007430"/>
    </source>
</evidence>
<keyword evidence="5 8" id="KW-1133">Transmembrane helix</keyword>
<evidence type="ECO:0000256" key="4">
    <source>
        <dbReference type="ARBA" id="ARBA00022692"/>
    </source>
</evidence>
<feature type="transmembrane region" description="Helical" evidence="8">
    <location>
        <begin position="401"/>
        <end position="426"/>
    </location>
</feature>
<dbReference type="PANTHER" id="PTHR30250:SF10">
    <property type="entry name" value="LIPOPOLYSACCHARIDE BIOSYNTHESIS PROTEIN WZXC"/>
    <property type="match status" value="1"/>
</dbReference>
<feature type="transmembrane region" description="Helical" evidence="8">
    <location>
        <begin position="466"/>
        <end position="487"/>
    </location>
</feature>